<protein>
    <submittedName>
        <fullName evidence="3">PfaD family polyunsaturated fatty acid/polyketide biosynthesis protein</fullName>
    </submittedName>
</protein>
<dbReference type="SUPFAM" id="SSF51412">
    <property type="entry name" value="Inosine monophosphate dehydrogenase (IMPDH)"/>
    <property type="match status" value="1"/>
</dbReference>
<dbReference type="RefSeq" id="WP_344586938.1">
    <property type="nucleotide sequence ID" value="NZ_BAAARW010000002.1"/>
</dbReference>
<evidence type="ECO:0000313" key="4">
    <source>
        <dbReference type="Proteomes" id="UP001501231"/>
    </source>
</evidence>
<evidence type="ECO:0000256" key="1">
    <source>
        <dbReference type="SAM" id="MobiDB-lite"/>
    </source>
</evidence>
<dbReference type="InterPro" id="IPR013785">
    <property type="entry name" value="Aldolase_TIM"/>
</dbReference>
<dbReference type="InterPro" id="IPR014179">
    <property type="entry name" value="PfaD-like_TIM-barrel"/>
</dbReference>
<dbReference type="NCBIfam" id="TIGR02814">
    <property type="entry name" value="pfaD_fam"/>
    <property type="match status" value="1"/>
</dbReference>
<keyword evidence="4" id="KW-1185">Reference proteome</keyword>
<evidence type="ECO:0000313" key="3">
    <source>
        <dbReference type="EMBL" id="GAA2402394.1"/>
    </source>
</evidence>
<accession>A0ABN3IEM1</accession>
<reference evidence="3 4" key="1">
    <citation type="journal article" date="2019" name="Int. J. Syst. Evol. Microbiol.">
        <title>The Global Catalogue of Microorganisms (GCM) 10K type strain sequencing project: providing services to taxonomists for standard genome sequencing and annotation.</title>
        <authorList>
            <consortium name="The Broad Institute Genomics Platform"/>
            <consortium name="The Broad Institute Genome Sequencing Center for Infectious Disease"/>
            <person name="Wu L."/>
            <person name="Ma J."/>
        </authorList>
    </citation>
    <scope>NUCLEOTIDE SEQUENCE [LARGE SCALE GENOMIC DNA]</scope>
    <source>
        <strain evidence="3 4">JCM 3325</strain>
    </source>
</reference>
<sequence length="536" mass="57151">MTLARVPDEIYAVLADLDRPCFVVDREGMAVTGDERAARAAGSRVLAAAPPVAPDRLGSASFRRDHGVRHAYMAGAMANGIASVPLVTAMARAGFLASYGAASNAPATVDAALADISRQAGGAPFACNLIHSPSEPALERSTVDLCLRHGVRCVEASAFLDLTPQIVRYRVLGLRRGPDGAVRTGHRVIAKVSRAEVAERFIRPAPEPILHDLVAAGEITAEQADLARRVPMADDVTAEADSGGHTDRRPLAVLLPELLRVRDALQAELRYRHPVRVGAAGGIGTPEAAFAAFALGAAYVVTGSINQAAVESGQSPAVKRLLAAADVTDCEMAPSSDMFELGVDVQVLKRGTMFPGRAKKLYELYRACGGIDDIPSAQRAELETRIFRRPLDEVWRDTVDYFSDRDPAQIERAEGDPKRRMALVFRWYLGLSSRWSMAGEAGRAPDYQVWCGPAMGAFNSWAAGSRLAPVENRHVAELAAQIMRGAAFHSRVAGLRFAGVRLPARGTAYRPVPASDPASDPVSGPESAAVLEGSPR</sequence>
<proteinExistence type="predicted"/>
<comment type="caution">
    <text evidence="3">The sequence shown here is derived from an EMBL/GenBank/DDBJ whole genome shotgun (WGS) entry which is preliminary data.</text>
</comment>
<dbReference type="Pfam" id="PF21607">
    <property type="entry name" value="FabD_helical_ins"/>
    <property type="match status" value="1"/>
</dbReference>
<gene>
    <name evidence="3" type="ORF">GCM10010191_07330</name>
</gene>
<dbReference type="PANTHER" id="PTHR32332">
    <property type="entry name" value="2-NITROPROPANE DIOXYGENASE"/>
    <property type="match status" value="1"/>
</dbReference>
<dbReference type="PANTHER" id="PTHR32332:SF20">
    <property type="entry name" value="2-NITROPROPANE DIOXYGENASE-LIKE PROTEIN"/>
    <property type="match status" value="1"/>
</dbReference>
<dbReference type="Gene3D" id="3.20.20.70">
    <property type="entry name" value="Aldolase class I"/>
    <property type="match status" value="2"/>
</dbReference>
<feature type="domain" description="[Acyl-carrier-protein] S-malonyltransferase-like inserted helical" evidence="2">
    <location>
        <begin position="370"/>
        <end position="447"/>
    </location>
</feature>
<dbReference type="CDD" id="cd04742">
    <property type="entry name" value="NPD_FabD"/>
    <property type="match status" value="1"/>
</dbReference>
<dbReference type="Proteomes" id="UP001501231">
    <property type="component" value="Unassembled WGS sequence"/>
</dbReference>
<dbReference type="InterPro" id="IPR049489">
    <property type="entry name" value="FabD-like_helical_ins"/>
</dbReference>
<name>A0ABN3IEM1_9ACTN</name>
<organism evidence="3 4">
    <name type="scientific">Actinomadura vinacea</name>
    <dbReference type="NCBI Taxonomy" id="115336"/>
    <lineage>
        <taxon>Bacteria</taxon>
        <taxon>Bacillati</taxon>
        <taxon>Actinomycetota</taxon>
        <taxon>Actinomycetes</taxon>
        <taxon>Streptosporangiales</taxon>
        <taxon>Thermomonosporaceae</taxon>
        <taxon>Actinomadura</taxon>
    </lineage>
</organism>
<dbReference type="EMBL" id="BAAARW010000002">
    <property type="protein sequence ID" value="GAA2402394.1"/>
    <property type="molecule type" value="Genomic_DNA"/>
</dbReference>
<feature type="region of interest" description="Disordered" evidence="1">
    <location>
        <begin position="510"/>
        <end position="536"/>
    </location>
</feature>
<evidence type="ECO:0000259" key="2">
    <source>
        <dbReference type="Pfam" id="PF21607"/>
    </source>
</evidence>